<dbReference type="AlphaFoldDB" id="A0A9W4STG1"/>
<reference evidence="2" key="1">
    <citation type="submission" date="2022-08" db="EMBL/GenBank/DDBJ databases">
        <authorList>
            <person name="Kallberg Y."/>
            <person name="Tangrot J."/>
            <person name="Rosling A."/>
        </authorList>
    </citation>
    <scope>NUCLEOTIDE SEQUENCE</scope>
    <source>
        <strain evidence="2">Wild A</strain>
    </source>
</reference>
<organism evidence="2 3">
    <name type="scientific">Funneliformis geosporum</name>
    <dbReference type="NCBI Taxonomy" id="1117311"/>
    <lineage>
        <taxon>Eukaryota</taxon>
        <taxon>Fungi</taxon>
        <taxon>Fungi incertae sedis</taxon>
        <taxon>Mucoromycota</taxon>
        <taxon>Glomeromycotina</taxon>
        <taxon>Glomeromycetes</taxon>
        <taxon>Glomerales</taxon>
        <taxon>Glomeraceae</taxon>
        <taxon>Funneliformis</taxon>
    </lineage>
</organism>
<gene>
    <name evidence="2" type="ORF">FWILDA_LOCUS9789</name>
</gene>
<dbReference type="InterPro" id="IPR011990">
    <property type="entry name" value="TPR-like_helical_dom_sf"/>
</dbReference>
<keyword evidence="3" id="KW-1185">Reference proteome</keyword>
<evidence type="ECO:0000256" key="1">
    <source>
        <dbReference type="ARBA" id="ARBA00038101"/>
    </source>
</evidence>
<dbReference type="SMART" id="SM00671">
    <property type="entry name" value="SEL1"/>
    <property type="match status" value="3"/>
</dbReference>
<dbReference type="EMBL" id="CAMKVN010002388">
    <property type="protein sequence ID" value="CAI2180853.1"/>
    <property type="molecule type" value="Genomic_DNA"/>
</dbReference>
<dbReference type="Pfam" id="PF08238">
    <property type="entry name" value="Sel1"/>
    <property type="match status" value="3"/>
</dbReference>
<dbReference type="InterPro" id="IPR006597">
    <property type="entry name" value="Sel1-like"/>
</dbReference>
<dbReference type="OrthoDB" id="2384430at2759"/>
<evidence type="ECO:0000313" key="3">
    <source>
        <dbReference type="Proteomes" id="UP001153678"/>
    </source>
</evidence>
<accession>A0A9W4STG1</accession>
<protein>
    <submittedName>
        <fullName evidence="2">6437_t:CDS:1</fullName>
    </submittedName>
</protein>
<dbReference type="Proteomes" id="UP001153678">
    <property type="component" value="Unassembled WGS sequence"/>
</dbReference>
<comment type="caution">
    <text evidence="2">The sequence shown here is derived from an EMBL/GenBank/DDBJ whole genome shotgun (WGS) entry which is preliminary data.</text>
</comment>
<dbReference type="PANTHER" id="PTHR11102">
    <property type="entry name" value="SEL-1-LIKE PROTEIN"/>
    <property type="match status" value="1"/>
</dbReference>
<evidence type="ECO:0000313" key="2">
    <source>
        <dbReference type="EMBL" id="CAI2180853.1"/>
    </source>
</evidence>
<dbReference type="InterPro" id="IPR050767">
    <property type="entry name" value="Sel1_AlgK"/>
</dbReference>
<dbReference type="SUPFAM" id="SSF81901">
    <property type="entry name" value="HCP-like"/>
    <property type="match status" value="1"/>
</dbReference>
<name>A0A9W4STG1_9GLOM</name>
<feature type="non-terminal residue" evidence="2">
    <location>
        <position position="202"/>
    </location>
</feature>
<dbReference type="Gene3D" id="1.25.40.10">
    <property type="entry name" value="Tetratricopeptide repeat domain"/>
    <property type="match status" value="1"/>
</dbReference>
<dbReference type="PANTHER" id="PTHR11102:SF160">
    <property type="entry name" value="ERAD-ASSOCIATED E3 UBIQUITIN-PROTEIN LIGASE COMPONENT HRD3"/>
    <property type="match status" value="1"/>
</dbReference>
<comment type="similarity">
    <text evidence="1">Belongs to the sel-1 family.</text>
</comment>
<sequence>DADSNISKLFISKLMQDLESIDNKCGSHILNQAKEIFSDISVSINILIDKLIDLLIKTHDEGNNFDETKIFISQCIHFSNQSLNDIFEWLENNQTKSKYLFFLGYIQLNFNRDEAEAFSLFLKAAEDNYPIAQVYLSICYKEGFGITKDNQLAFTWLKKSVDNIDNIIYGQLNLGIYYENIDKNLKEAFNWYQQSADNGNSM</sequence>
<proteinExistence type="inferred from homology"/>